<sequence length="307" mass="35373">MEKLDFLKQHYAFDQWLQFDDDLTASAKSIYETILTKYVLAKRPEKLTLPHSLIMLSAKVSKTTFFKQRKLLVEKGLIKIINRGEKAPIYEIVPLYETKKEEVPESKEEPKVIASASTNPEPSSVSGSSSSSQPSSRLRSKTGIYNNYNLNHNLNTLSSKSKDIDSESSFLSERLFKKIKERDEQFTKPDLTNWAVTFQMMKDDDKRPFEELKRVLNFSQTDPFWKGKINNPRAFNRNYTTLKNRMETQDKPVATSGGNTGYTTNNRPVHKEIATDWSKYQQSTKKPKDTDNKALQNVLQQIEVANK</sequence>
<feature type="compositionally biased region" description="Low complexity" evidence="1">
    <location>
        <begin position="117"/>
        <end position="136"/>
    </location>
</feature>
<feature type="region of interest" description="Disordered" evidence="1">
    <location>
        <begin position="100"/>
        <end position="140"/>
    </location>
</feature>
<evidence type="ECO:0000313" key="3">
    <source>
        <dbReference type="Proteomes" id="UP001377804"/>
    </source>
</evidence>
<dbReference type="RefSeq" id="WP_339970614.1">
    <property type="nucleotide sequence ID" value="NZ_JAWMWG010000006.1"/>
</dbReference>
<organism evidence="2 3">
    <name type="scientific">Holzapfeliella saturejae</name>
    <dbReference type="NCBI Taxonomy" id="3082953"/>
    <lineage>
        <taxon>Bacteria</taxon>
        <taxon>Bacillati</taxon>
        <taxon>Bacillota</taxon>
        <taxon>Bacilli</taxon>
        <taxon>Lactobacillales</taxon>
        <taxon>Lactobacillaceae</taxon>
        <taxon>Holzapfeliella</taxon>
    </lineage>
</organism>
<evidence type="ECO:0000313" key="2">
    <source>
        <dbReference type="EMBL" id="MEJ6349040.1"/>
    </source>
</evidence>
<dbReference type="Proteomes" id="UP001377804">
    <property type="component" value="Unassembled WGS sequence"/>
</dbReference>
<name>A0ABU8SI26_9LACO</name>
<proteinExistence type="predicted"/>
<feature type="region of interest" description="Disordered" evidence="1">
    <location>
        <begin position="273"/>
        <end position="294"/>
    </location>
</feature>
<dbReference type="EMBL" id="JAWMWG010000006">
    <property type="protein sequence ID" value="MEJ6349040.1"/>
    <property type="molecule type" value="Genomic_DNA"/>
</dbReference>
<accession>A0ABU8SI26</accession>
<keyword evidence="3" id="KW-1185">Reference proteome</keyword>
<evidence type="ECO:0000256" key="1">
    <source>
        <dbReference type="SAM" id="MobiDB-lite"/>
    </source>
</evidence>
<reference evidence="2 3" key="1">
    <citation type="submission" date="2023-10" db="EMBL/GenBank/DDBJ databases">
        <title>Holzapfeliella saturejae sp. nov. isolated from Satureja montana flowers.</title>
        <authorList>
            <person name="Alcantara C."/>
            <person name="Zuniga M."/>
            <person name="Landete J.M."/>
            <person name="Monedero V."/>
        </authorList>
    </citation>
    <scope>NUCLEOTIDE SEQUENCE [LARGE SCALE GENOMIC DNA]</scope>
    <source>
        <strain evidence="2 3">He02</strain>
    </source>
</reference>
<feature type="compositionally biased region" description="Basic and acidic residues" evidence="1">
    <location>
        <begin position="100"/>
        <end position="111"/>
    </location>
</feature>
<gene>
    <name evidence="2" type="ORF">R4Y45_07375</name>
</gene>
<comment type="caution">
    <text evidence="2">The sequence shown here is derived from an EMBL/GenBank/DDBJ whole genome shotgun (WGS) entry which is preliminary data.</text>
</comment>
<protein>
    <submittedName>
        <fullName evidence="2">Uncharacterized protein</fullName>
    </submittedName>
</protein>